<dbReference type="EMBL" id="JAQMTU010000092">
    <property type="protein sequence ID" value="MDB9487838.1"/>
    <property type="molecule type" value="Genomic_DNA"/>
</dbReference>
<organism evidence="1 2">
    <name type="scientific">Dolichospermum circinale CS-537/01</name>
    <dbReference type="NCBI Taxonomy" id="3021739"/>
    <lineage>
        <taxon>Bacteria</taxon>
        <taxon>Bacillati</taxon>
        <taxon>Cyanobacteriota</taxon>
        <taxon>Cyanophyceae</taxon>
        <taxon>Nostocales</taxon>
        <taxon>Aphanizomenonaceae</taxon>
        <taxon>Dolichospermum</taxon>
        <taxon>Dolichospermum circinale</taxon>
    </lineage>
</organism>
<comment type="caution">
    <text evidence="1">The sequence shown here is derived from an EMBL/GenBank/DDBJ whole genome shotgun (WGS) entry which is preliminary data.</text>
</comment>
<proteinExistence type="predicted"/>
<dbReference type="RefSeq" id="WP_271805857.1">
    <property type="nucleotide sequence ID" value="NZ_JAQMTU010000092.1"/>
</dbReference>
<evidence type="ECO:0000313" key="2">
    <source>
        <dbReference type="Proteomes" id="UP001212123"/>
    </source>
</evidence>
<dbReference type="NCBIfam" id="NF041519">
    <property type="entry name" value="bluetail"/>
    <property type="match status" value="1"/>
</dbReference>
<dbReference type="InterPro" id="IPR048165">
    <property type="entry name" value="Bluetail_dom"/>
</dbReference>
<keyword evidence="2" id="KW-1185">Reference proteome</keyword>
<name>A0ABT5A848_9CYAN</name>
<gene>
    <name evidence="1" type="ORF">PN492_14975</name>
</gene>
<accession>A0ABT5A848</accession>
<sequence>MNSDFGANAAALFTIGTKSYVAINDSTDGFNALNDAIVEITGYKGTFKTNIFVTVSAT</sequence>
<protein>
    <submittedName>
        <fullName evidence="1">Uncharacterized protein</fullName>
    </submittedName>
</protein>
<reference evidence="1 2" key="1">
    <citation type="submission" date="2023-01" db="EMBL/GenBank/DDBJ databases">
        <title>Genomes from the Australian National Cyanobacteria Reference Collection.</title>
        <authorList>
            <person name="Willis A."/>
            <person name="Lee E.M.F."/>
        </authorList>
    </citation>
    <scope>NUCLEOTIDE SEQUENCE [LARGE SCALE GENOMIC DNA]</scope>
    <source>
        <strain evidence="1 2">CS-537/01</strain>
    </source>
</reference>
<dbReference type="Proteomes" id="UP001212123">
    <property type="component" value="Unassembled WGS sequence"/>
</dbReference>
<evidence type="ECO:0000313" key="1">
    <source>
        <dbReference type="EMBL" id="MDB9487838.1"/>
    </source>
</evidence>